<keyword evidence="2" id="KW-1185">Reference proteome</keyword>
<name>A0A6S4P9V4_9CAUD</name>
<dbReference type="RefSeq" id="YP_009777817.1">
    <property type="nucleotide sequence ID" value="NC_047704.1"/>
</dbReference>
<evidence type="ECO:0000313" key="2">
    <source>
        <dbReference type="Proteomes" id="UP000505037"/>
    </source>
</evidence>
<sequence length="132" mass="15717">MTEDHLFDAIIRHRKNRWGENLCRHLSSWISERDEHGSKERGEMIVNVSEIVCAFAYFSDCWEWAAAHFVNLENARKTLKDKATTWLELDEEELSDYITNYYSEMEGDVWLVESYALHEPFLVGEFQCKYIK</sequence>
<accession>A0A6S4P9V4</accession>
<dbReference type="GeneID" id="55412336"/>
<proteinExistence type="predicted"/>
<dbReference type="KEGG" id="vg:55412336"/>
<dbReference type="EMBL" id="AP013544">
    <property type="protein sequence ID" value="BAQ94275.1"/>
    <property type="molecule type" value="Genomic_DNA"/>
</dbReference>
<organism evidence="1 2">
    <name type="scientific">uncultured phage_MedDCM-OCT-S45-C18</name>
    <dbReference type="NCBI Taxonomy" id="2741072"/>
    <lineage>
        <taxon>Viruses</taxon>
        <taxon>Duplodnaviria</taxon>
        <taxon>Heunggongvirae</taxon>
        <taxon>Uroviricota</taxon>
        <taxon>Caudoviricetes</taxon>
        <taxon>Autographivirales</taxon>
        <taxon>Ayaqvirus</taxon>
        <taxon>Ayaqvirus S45C18</taxon>
    </lineage>
</organism>
<protein>
    <submittedName>
        <fullName evidence="1">Uncharacterized protein</fullName>
    </submittedName>
</protein>
<evidence type="ECO:0000313" key="1">
    <source>
        <dbReference type="EMBL" id="BAQ94275.1"/>
    </source>
</evidence>
<reference evidence="1 2" key="1">
    <citation type="journal article" date="2013" name="PLoS Genet.">
        <title>Expanding the Marine Virosphere Using Metagenomics.</title>
        <authorList>
            <person name="Mizuno C.M."/>
            <person name="Rodriguez-Valera F."/>
            <person name="Kimes N.E."/>
            <person name="Ghai R."/>
        </authorList>
    </citation>
    <scope>NUCLEOTIDE SEQUENCE [LARGE SCALE GENOMIC DNA]</scope>
    <source>
        <strain evidence="1">UvMED-CGR-U-MedDCM-OCT-S45-C18</strain>
    </source>
</reference>
<dbReference type="Proteomes" id="UP000505037">
    <property type="component" value="Segment"/>
</dbReference>